<dbReference type="InterPro" id="IPR012296">
    <property type="entry name" value="Nuclease_put_TT1808"/>
</dbReference>
<dbReference type="SUPFAM" id="SSF52980">
    <property type="entry name" value="Restriction endonuclease-like"/>
    <property type="match status" value="1"/>
</dbReference>
<dbReference type="InterPro" id="IPR011335">
    <property type="entry name" value="Restrct_endonuc-II-like"/>
</dbReference>
<evidence type="ECO:0000313" key="3">
    <source>
        <dbReference type="EMBL" id="GCD35947.1"/>
    </source>
</evidence>
<reference evidence="3 4" key="1">
    <citation type="submission" date="2018-11" db="EMBL/GenBank/DDBJ databases">
        <title>Whole genome sequence of Streptomyces chrestomyceticus NBRC 13444(T).</title>
        <authorList>
            <person name="Komaki H."/>
            <person name="Tamura T."/>
        </authorList>
    </citation>
    <scope>NUCLEOTIDE SEQUENCE [LARGE SCALE GENOMIC DNA]</scope>
    <source>
        <strain evidence="3 4">NBRC 13444</strain>
    </source>
</reference>
<dbReference type="EMBL" id="BHZC01000001">
    <property type="protein sequence ID" value="GCD35947.1"/>
    <property type="molecule type" value="Genomic_DNA"/>
</dbReference>
<dbReference type="CDD" id="cd06260">
    <property type="entry name" value="DUF820-like"/>
    <property type="match status" value="1"/>
</dbReference>
<feature type="domain" description="Putative restriction endonuclease" evidence="2">
    <location>
        <begin position="38"/>
        <end position="161"/>
    </location>
</feature>
<dbReference type="Gene3D" id="3.90.1570.10">
    <property type="entry name" value="tt1808, chain A"/>
    <property type="match status" value="1"/>
</dbReference>
<dbReference type="PANTHER" id="PTHR35400:SF3">
    <property type="entry name" value="SLL1072 PROTEIN"/>
    <property type="match status" value="1"/>
</dbReference>
<dbReference type="PANTHER" id="PTHR35400">
    <property type="entry name" value="SLR1083 PROTEIN"/>
    <property type="match status" value="1"/>
</dbReference>
<comment type="caution">
    <text evidence="3">The sequence shown here is derived from an EMBL/GenBank/DDBJ whole genome shotgun (WGS) entry which is preliminary data.</text>
</comment>
<sequence length="204" mass="23166">MAAEAERERGERAAPENWMHRPPGGWTDDQVKDAELPFDWELLDGNIAVRGMAVWWHNRVRNKLYYQLQSARREPFAVDCEQCVVIDERSVPRPDVMVFDQAGLDVRTVEQIPVEKAALAVEVVSEGSHLADRFTKPALYAAAGIASHWRIERDENDLPVVHEFWLHHESGVYAPSPERPLHTGKLVTSAPFPVDIDLQELIEA</sequence>
<dbReference type="AlphaFoldDB" id="A0A7U9PX28"/>
<dbReference type="Proteomes" id="UP000287830">
    <property type="component" value="Unassembled WGS sequence"/>
</dbReference>
<gene>
    <name evidence="3" type="ORF">OEIGOIKO_03698</name>
</gene>
<evidence type="ECO:0000313" key="4">
    <source>
        <dbReference type="Proteomes" id="UP000287830"/>
    </source>
</evidence>
<proteinExistence type="predicted"/>
<dbReference type="OrthoDB" id="5524117at2"/>
<feature type="region of interest" description="Disordered" evidence="1">
    <location>
        <begin position="1"/>
        <end position="25"/>
    </location>
</feature>
<dbReference type="InterPro" id="IPR008538">
    <property type="entry name" value="Uma2"/>
</dbReference>
<accession>A0A7U9PX28</accession>
<evidence type="ECO:0000256" key="1">
    <source>
        <dbReference type="SAM" id="MobiDB-lite"/>
    </source>
</evidence>
<feature type="compositionally biased region" description="Basic and acidic residues" evidence="1">
    <location>
        <begin position="1"/>
        <end position="14"/>
    </location>
</feature>
<organism evidence="3 4">
    <name type="scientific">Streptomyces chrestomyceticus JCM 4735</name>
    <dbReference type="NCBI Taxonomy" id="1306181"/>
    <lineage>
        <taxon>Bacteria</taxon>
        <taxon>Bacillati</taxon>
        <taxon>Actinomycetota</taxon>
        <taxon>Actinomycetes</taxon>
        <taxon>Kitasatosporales</taxon>
        <taxon>Streptomycetaceae</taxon>
        <taxon>Streptomyces</taxon>
    </lineage>
</organism>
<dbReference type="Pfam" id="PF05685">
    <property type="entry name" value="Uma2"/>
    <property type="match status" value="1"/>
</dbReference>
<protein>
    <recommendedName>
        <fullName evidence="2">Putative restriction endonuclease domain-containing protein</fullName>
    </recommendedName>
</protein>
<evidence type="ECO:0000259" key="2">
    <source>
        <dbReference type="Pfam" id="PF05685"/>
    </source>
</evidence>
<name>A0A7U9PX28_9ACTN</name>